<organism evidence="3 4">
    <name type="scientific">Gordonia hongkongensis</name>
    <dbReference type="NCBI Taxonomy" id="1701090"/>
    <lineage>
        <taxon>Bacteria</taxon>
        <taxon>Bacillati</taxon>
        <taxon>Actinomycetota</taxon>
        <taxon>Actinomycetes</taxon>
        <taxon>Mycobacteriales</taxon>
        <taxon>Gordoniaceae</taxon>
        <taxon>Gordonia</taxon>
    </lineage>
</organism>
<proteinExistence type="predicted"/>
<feature type="compositionally biased region" description="Basic and acidic residues" evidence="1">
    <location>
        <begin position="154"/>
        <end position="165"/>
    </location>
</feature>
<evidence type="ECO:0000313" key="4">
    <source>
        <dbReference type="Proteomes" id="UP001213504"/>
    </source>
</evidence>
<keyword evidence="2" id="KW-0472">Membrane</keyword>
<accession>A0AAX3T6U5</accession>
<dbReference type="AlphaFoldDB" id="A0AAX3T6U5"/>
<dbReference type="RefSeq" id="WP_165629493.1">
    <property type="nucleotide sequence ID" value="NZ_CP121270.1"/>
</dbReference>
<feature type="region of interest" description="Disordered" evidence="1">
    <location>
        <begin position="50"/>
        <end position="173"/>
    </location>
</feature>
<keyword evidence="2" id="KW-1133">Transmembrane helix</keyword>
<sequence>MDTAIWIIIAVVVVIVILALVLLLLRQRKARRRVQAEEIRQNATQQVSTVRHREAVAEEADARARKAQAEADAKAAEAKRLQEQARHHQGHAAESRHEVESEFARADRLDPDVRRNADGRDTEGRGTDGRGADGRDDPNTAGRHAGQPSNNPIDPRHRPDADPRGHQTPPNAR</sequence>
<protein>
    <submittedName>
        <fullName evidence="3">Uncharacterized protein</fullName>
    </submittedName>
</protein>
<evidence type="ECO:0000256" key="1">
    <source>
        <dbReference type="SAM" id="MobiDB-lite"/>
    </source>
</evidence>
<keyword evidence="2" id="KW-0812">Transmembrane</keyword>
<evidence type="ECO:0000256" key="2">
    <source>
        <dbReference type="SAM" id="Phobius"/>
    </source>
</evidence>
<evidence type="ECO:0000313" key="3">
    <source>
        <dbReference type="EMBL" id="WFP24541.1"/>
    </source>
</evidence>
<dbReference type="EMBL" id="CP121270">
    <property type="protein sequence ID" value="WFP24541.1"/>
    <property type="molecule type" value="Genomic_DNA"/>
</dbReference>
<gene>
    <name evidence="3" type="ORF">P9A14_20840</name>
</gene>
<name>A0AAX3T6U5_9ACTN</name>
<reference evidence="3" key="1">
    <citation type="submission" date="2023-04" db="EMBL/GenBank/DDBJ databases">
        <title>Complete genome sequence of a phthalic acid esters degrading bacterial strain.</title>
        <authorList>
            <person name="Weng L."/>
            <person name="Jia Y."/>
            <person name="Ren L."/>
        </authorList>
    </citation>
    <scope>NUCLEOTIDE SEQUENCE</scope>
    <source>
        <strain evidence="3">RL-LY01</strain>
    </source>
</reference>
<feature type="transmembrane region" description="Helical" evidence="2">
    <location>
        <begin position="6"/>
        <end position="25"/>
    </location>
</feature>
<dbReference type="Proteomes" id="UP001213504">
    <property type="component" value="Chromosome"/>
</dbReference>
<feature type="compositionally biased region" description="Basic and acidic residues" evidence="1">
    <location>
        <begin position="51"/>
        <end position="138"/>
    </location>
</feature>